<feature type="region of interest" description="Disordered" evidence="1">
    <location>
        <begin position="482"/>
        <end position="598"/>
    </location>
</feature>
<dbReference type="InterPro" id="IPR013087">
    <property type="entry name" value="Znf_C2H2_type"/>
</dbReference>
<comment type="caution">
    <text evidence="4">The sequence shown here is derived from an EMBL/GenBank/DDBJ whole genome shotgun (WGS) entry which is preliminary data.</text>
</comment>
<dbReference type="SUPFAM" id="SSF57667">
    <property type="entry name" value="beta-beta-alpha zinc fingers"/>
    <property type="match status" value="3"/>
</dbReference>
<dbReference type="GO" id="GO:0003676">
    <property type="term" value="F:nucleic acid binding"/>
    <property type="evidence" value="ECO:0007669"/>
    <property type="project" value="InterPro"/>
</dbReference>
<feature type="domain" description="U1-type" evidence="3">
    <location>
        <begin position="158"/>
        <end position="192"/>
    </location>
</feature>
<name>A0A7J6R121_PEROL</name>
<organism evidence="4 5">
    <name type="scientific">Perkinsus olseni</name>
    <name type="common">Perkinsus atlanticus</name>
    <dbReference type="NCBI Taxonomy" id="32597"/>
    <lineage>
        <taxon>Eukaryota</taxon>
        <taxon>Sar</taxon>
        <taxon>Alveolata</taxon>
        <taxon>Perkinsozoa</taxon>
        <taxon>Perkinsea</taxon>
        <taxon>Perkinsida</taxon>
        <taxon>Perkinsidae</taxon>
        <taxon>Perkinsus</taxon>
    </lineage>
</organism>
<dbReference type="InterPro" id="IPR003604">
    <property type="entry name" value="Matrin/U1-like-C_Znf_C2H2"/>
</dbReference>
<feature type="compositionally biased region" description="Low complexity" evidence="1">
    <location>
        <begin position="573"/>
        <end position="588"/>
    </location>
</feature>
<dbReference type="PANTHER" id="PTHR45762">
    <property type="entry name" value="ZINC FINGER RNA-BINDING PROTEIN"/>
    <property type="match status" value="1"/>
</dbReference>
<feature type="domain" description="U1-type" evidence="3">
    <location>
        <begin position="97"/>
        <end position="131"/>
    </location>
</feature>
<dbReference type="SMART" id="SM00355">
    <property type="entry name" value="ZnF_C2H2"/>
    <property type="match status" value="5"/>
</dbReference>
<feature type="domain" description="U1-type" evidence="3">
    <location>
        <begin position="722"/>
        <end position="756"/>
    </location>
</feature>
<protein>
    <submittedName>
        <fullName evidence="4">Uncharacterized protein</fullName>
    </submittedName>
</protein>
<feature type="domain" description="C2H2-type" evidence="2">
    <location>
        <begin position="725"/>
        <end position="749"/>
    </location>
</feature>
<dbReference type="EMBL" id="JABANO010028918">
    <property type="protein sequence ID" value="KAF4714405.1"/>
    <property type="molecule type" value="Genomic_DNA"/>
</dbReference>
<feature type="domain" description="C2H2-type" evidence="2">
    <location>
        <begin position="629"/>
        <end position="654"/>
    </location>
</feature>
<feature type="compositionally biased region" description="Polar residues" evidence="1">
    <location>
        <begin position="27"/>
        <end position="38"/>
    </location>
</feature>
<dbReference type="Proteomes" id="UP000553632">
    <property type="component" value="Unassembled WGS sequence"/>
</dbReference>
<sequence>MASTMWGVHGSGKGGHDKENCLDHNRQSVSEAWQQSERCPSEEGLSEPSDWCEEAREPSMTGGSVGPAPLSKAQRSILDHNFVSVSDGRKYGPGVKAGWLYCCLCDKKCNRFEIMLGHLASVMHQERVAAAPRSDASLVQSAPQKISGHLPKFLSKRGETFFCTLCQCGPMAKISLGHHLTGQRHRKQCDRDQLASSLEMLQTLKESAGSSAASKSKKKKKAPSQQGTGEPLVILSMKTLQTLVGKRRLTEEAFEAPALQQTTSVNSQQPGGGKKRRVDGQNMSLPDSVVEKGEGYYCKLCDAKPQNERDMWAHLRGNKVRPPSIFDKYCNPFSRHRSNTDRLDVSRPRSASSADSLSYKTLLGSPFFTTMQMSARPFSPPPPSQFERRSLEPPHRLEEALYAPNGALLPPGFRTAQRLRRQRYAEGQQQLVSSDEDLRPFLPPLGGRHRRLLLIDRSGEQNGSRSVLLSAAHTMVESGAKADLPGEGAASFPADGPEKEPPTEQETASPERSPQAAAEVKKKVEQKEDEKPDCTSWGRSNRWGEKSPSDSRALGGSLWRSSWDPDRRPNDNPPSNRRNYSSSSWDMPPDWDPQKDYDNLPASQRAILENNFVGLSDGKKYYGLEKGWLYCELCRKKTCISFDIMSNHLQSEKHQRYLRWMQMQPEEARMKAIEDMQLTNSPSKEELSAAVVPAAQGGGLGSGAEPPVIKQEDLPKFIELRPDCFYCTLCDARPQAWSSLESHVAGQRHRSRYERAEWEQSGQAAGWYGQLAASSASAASTTAPALPWTTSTSVSSSSVWQHAQPWQQPRSAAERPLFAPNGRLLPPGFRHARAHAKVKAAKAAGPPTRASFEADGVML</sequence>
<feature type="region of interest" description="Disordered" evidence="1">
    <location>
        <begin position="1"/>
        <end position="68"/>
    </location>
</feature>
<feature type="compositionally biased region" description="Basic and acidic residues" evidence="1">
    <location>
        <begin position="519"/>
        <end position="533"/>
    </location>
</feature>
<keyword evidence="5" id="KW-1185">Reference proteome</keyword>
<dbReference type="InterPro" id="IPR036236">
    <property type="entry name" value="Znf_C2H2_sf"/>
</dbReference>
<dbReference type="PANTHER" id="PTHR45762:SF3">
    <property type="entry name" value="ZINC-FINGER PROTEIN AT 72D, ISOFORM B"/>
    <property type="match status" value="1"/>
</dbReference>
<dbReference type="GO" id="GO:0008270">
    <property type="term" value="F:zinc ion binding"/>
    <property type="evidence" value="ECO:0007669"/>
    <property type="project" value="InterPro"/>
</dbReference>
<feature type="compositionally biased region" description="Polar residues" evidence="1">
    <location>
        <begin position="259"/>
        <end position="269"/>
    </location>
</feature>
<evidence type="ECO:0000259" key="3">
    <source>
        <dbReference type="SMART" id="SM00451"/>
    </source>
</evidence>
<feature type="region of interest" description="Disordered" evidence="1">
    <location>
        <begin position="205"/>
        <end position="230"/>
    </location>
</feature>
<evidence type="ECO:0000259" key="2">
    <source>
        <dbReference type="SMART" id="SM00355"/>
    </source>
</evidence>
<feature type="domain" description="C2H2-type" evidence="2">
    <location>
        <begin position="161"/>
        <end position="185"/>
    </location>
</feature>
<evidence type="ECO:0000256" key="1">
    <source>
        <dbReference type="SAM" id="MobiDB-lite"/>
    </source>
</evidence>
<feature type="compositionally biased region" description="Basic and acidic residues" evidence="1">
    <location>
        <begin position="14"/>
        <end position="26"/>
    </location>
</feature>
<evidence type="ECO:0000313" key="4">
    <source>
        <dbReference type="EMBL" id="KAF4714405.1"/>
    </source>
</evidence>
<feature type="domain" description="C2H2-type" evidence="2">
    <location>
        <begin position="296"/>
        <end position="316"/>
    </location>
</feature>
<feature type="domain" description="C2H2-type" evidence="2">
    <location>
        <begin position="100"/>
        <end position="124"/>
    </location>
</feature>
<dbReference type="Pfam" id="PF12874">
    <property type="entry name" value="zf-met"/>
    <property type="match status" value="1"/>
</dbReference>
<feature type="domain" description="U1-type" evidence="3">
    <location>
        <begin position="293"/>
        <end position="323"/>
    </location>
</feature>
<feature type="domain" description="U1-type" evidence="3">
    <location>
        <begin position="626"/>
        <end position="661"/>
    </location>
</feature>
<reference evidence="4 5" key="1">
    <citation type="submission" date="2020-04" db="EMBL/GenBank/DDBJ databases">
        <title>Perkinsus olseni comparative genomics.</title>
        <authorList>
            <person name="Bogema D.R."/>
        </authorList>
    </citation>
    <scope>NUCLEOTIDE SEQUENCE [LARGE SCALE GENOMIC DNA]</scope>
    <source>
        <strain evidence="4 5">ATCC PRA-207</strain>
    </source>
</reference>
<gene>
    <name evidence="4" type="ORF">FOZ63_007326</name>
</gene>
<accession>A0A7J6R121</accession>
<evidence type="ECO:0000313" key="5">
    <source>
        <dbReference type="Proteomes" id="UP000553632"/>
    </source>
</evidence>
<dbReference type="SMART" id="SM00451">
    <property type="entry name" value="ZnF_U1"/>
    <property type="match status" value="5"/>
</dbReference>
<dbReference type="AlphaFoldDB" id="A0A7J6R121"/>
<proteinExistence type="predicted"/>
<feature type="region of interest" description="Disordered" evidence="1">
    <location>
        <begin position="255"/>
        <end position="287"/>
    </location>
</feature>